<dbReference type="EMBL" id="JAACJN010000068">
    <property type="protein sequence ID" value="KAF5379624.1"/>
    <property type="molecule type" value="Genomic_DNA"/>
</dbReference>
<gene>
    <name evidence="4" type="ORF">D9757_009222</name>
</gene>
<feature type="compositionally biased region" description="Basic residues" evidence="1">
    <location>
        <begin position="129"/>
        <end position="142"/>
    </location>
</feature>
<feature type="region of interest" description="Disordered" evidence="1">
    <location>
        <begin position="79"/>
        <end position="144"/>
    </location>
</feature>
<name>A0A8H5HAF5_9AGAR</name>
<organism evidence="4 5">
    <name type="scientific">Collybiopsis confluens</name>
    <dbReference type="NCBI Taxonomy" id="2823264"/>
    <lineage>
        <taxon>Eukaryota</taxon>
        <taxon>Fungi</taxon>
        <taxon>Dikarya</taxon>
        <taxon>Basidiomycota</taxon>
        <taxon>Agaricomycotina</taxon>
        <taxon>Agaricomycetes</taxon>
        <taxon>Agaricomycetidae</taxon>
        <taxon>Agaricales</taxon>
        <taxon>Marasmiineae</taxon>
        <taxon>Omphalotaceae</taxon>
        <taxon>Collybiopsis</taxon>
    </lineage>
</organism>
<keyword evidence="2" id="KW-0812">Transmembrane</keyword>
<reference evidence="4 5" key="1">
    <citation type="journal article" date="2020" name="ISME J.">
        <title>Uncovering the hidden diversity of litter-decomposition mechanisms in mushroom-forming fungi.</title>
        <authorList>
            <person name="Floudas D."/>
            <person name="Bentzer J."/>
            <person name="Ahren D."/>
            <person name="Johansson T."/>
            <person name="Persson P."/>
            <person name="Tunlid A."/>
        </authorList>
    </citation>
    <scope>NUCLEOTIDE SEQUENCE [LARGE SCALE GENOMIC DNA]</scope>
    <source>
        <strain evidence="4 5">CBS 406.79</strain>
    </source>
</reference>
<evidence type="ECO:0000313" key="4">
    <source>
        <dbReference type="EMBL" id="KAF5379624.1"/>
    </source>
</evidence>
<keyword evidence="2" id="KW-0472">Membrane</keyword>
<protein>
    <recommendedName>
        <fullName evidence="3">DUF6534 domain-containing protein</fullName>
    </recommendedName>
</protein>
<evidence type="ECO:0000313" key="5">
    <source>
        <dbReference type="Proteomes" id="UP000518752"/>
    </source>
</evidence>
<dbReference type="Pfam" id="PF20152">
    <property type="entry name" value="DUF6534"/>
    <property type="match status" value="1"/>
</dbReference>
<keyword evidence="5" id="KW-1185">Reference proteome</keyword>
<evidence type="ECO:0000256" key="1">
    <source>
        <dbReference type="SAM" id="MobiDB-lite"/>
    </source>
</evidence>
<sequence length="317" mass="34910">MIAGILTLLLQRSKTGFRSLCAVASLISILAAPNTFIYISFFFSIGRLYTNSLLATLNARKMIRKAADDLQTHTTTMMSECHGNEGLENNDDDDDDVDVEEYENGDGEEEAKRRSDGLGEDSPSGVARKVARRRKRVRASTRRRAESRLIFHRAKSFTFGTTGNDGSGRNGTGNGMGNNIDISIQVDTTREYISDGRIGYRKSLVQAHHHHHHRQADMAVLRSAPASLSDIDMDSEILGRDSTRMTTTEVEDGDYRFMEEEEEGGDLGEVGDYQFMEEEEEGGDLGEVGLSDSMARSIKSFLSITTGSGGHIEGHAV</sequence>
<dbReference type="InterPro" id="IPR045339">
    <property type="entry name" value="DUF6534"/>
</dbReference>
<comment type="caution">
    <text evidence="4">The sequence shown here is derived from an EMBL/GenBank/DDBJ whole genome shotgun (WGS) entry which is preliminary data.</text>
</comment>
<accession>A0A8H5HAF5</accession>
<proteinExistence type="predicted"/>
<dbReference type="OrthoDB" id="3263055at2759"/>
<feature type="transmembrane region" description="Helical" evidence="2">
    <location>
        <begin position="20"/>
        <end position="43"/>
    </location>
</feature>
<evidence type="ECO:0000256" key="2">
    <source>
        <dbReference type="SAM" id="Phobius"/>
    </source>
</evidence>
<dbReference type="Proteomes" id="UP000518752">
    <property type="component" value="Unassembled WGS sequence"/>
</dbReference>
<evidence type="ECO:0000259" key="3">
    <source>
        <dbReference type="Pfam" id="PF20152"/>
    </source>
</evidence>
<keyword evidence="2" id="KW-1133">Transmembrane helix</keyword>
<feature type="domain" description="DUF6534" evidence="3">
    <location>
        <begin position="15"/>
        <end position="61"/>
    </location>
</feature>
<feature type="compositionally biased region" description="Acidic residues" evidence="1">
    <location>
        <begin position="88"/>
        <end position="109"/>
    </location>
</feature>
<dbReference type="AlphaFoldDB" id="A0A8H5HAF5"/>